<organism evidence="4 5">
    <name type="scientific">candidate division Kazan bacterium GW2011_GWB1_52_7</name>
    <dbReference type="NCBI Taxonomy" id="1620414"/>
    <lineage>
        <taxon>Bacteria</taxon>
        <taxon>Bacteria division Kazan-3B-28</taxon>
    </lineage>
</organism>
<comment type="similarity">
    <text evidence="1">Belongs to the PGI/PMI family.</text>
</comment>
<sequence length="332" mass="36976">MTLDPSNMHRMIADFPLQFAKGFDLALKTEVRTPVERVILTGMGGSALAGDLVNAAFAEDITTPLLISRNYTIPFPLDDKTLVIANSFSGNTEETLSAYDQALESGAQVIAMASGGRLLERAMKDGVQYIKTIKESSDFQPRMSSGYIFAILTALLIKAGHLPWVSEKQVREMADWLASVNTELPGKQLGESLFGTIPLVYASDAYWPVARIAKIKLNENSKIPAFWNTFPEINHNEMVGFTNTRDNYRVVILRDPDDDPRANKRMEITAEVLRGQGIGLKATIWDMMGRSRLEKIFSTLGVMDWSSYYLAQRMGIDPTPVKLVEDFKALLK</sequence>
<protein>
    <submittedName>
        <fullName evidence="4">Bifunctional phosphoglucose/phosphomannose isomerase</fullName>
    </submittedName>
</protein>
<evidence type="ECO:0000259" key="3">
    <source>
        <dbReference type="PROSITE" id="PS51464"/>
    </source>
</evidence>
<accession>A0A0G1ZFW2</accession>
<dbReference type="Pfam" id="PF10432">
    <property type="entry name" value="bact-PGI_C"/>
    <property type="match status" value="1"/>
</dbReference>
<dbReference type="GO" id="GO:0005975">
    <property type="term" value="P:carbohydrate metabolic process"/>
    <property type="evidence" value="ECO:0007669"/>
    <property type="project" value="InterPro"/>
</dbReference>
<dbReference type="AlphaFoldDB" id="A0A0G1ZFW2"/>
<name>A0A0G1ZFW2_UNCK3</name>
<gene>
    <name evidence="4" type="ORF">VF00_C0002G0107</name>
</gene>
<reference evidence="4 5" key="1">
    <citation type="journal article" date="2015" name="Nature">
        <title>rRNA introns, odd ribosomes, and small enigmatic genomes across a large radiation of phyla.</title>
        <authorList>
            <person name="Brown C.T."/>
            <person name="Hug L.A."/>
            <person name="Thomas B.C."/>
            <person name="Sharon I."/>
            <person name="Castelle C.J."/>
            <person name="Singh A."/>
            <person name="Wilkins M.J."/>
            <person name="Williams K.H."/>
            <person name="Banfield J.F."/>
        </authorList>
    </citation>
    <scope>NUCLEOTIDE SEQUENCE [LARGE SCALE GENOMIC DNA]</scope>
</reference>
<dbReference type="NCBIfam" id="TIGR02128">
    <property type="entry name" value="G6PI_arch"/>
    <property type="match status" value="1"/>
</dbReference>
<dbReference type="Proteomes" id="UP000034913">
    <property type="component" value="Unassembled WGS sequence"/>
</dbReference>
<evidence type="ECO:0000256" key="1">
    <source>
        <dbReference type="ARBA" id="ARBA00010523"/>
    </source>
</evidence>
<dbReference type="GO" id="GO:1901135">
    <property type="term" value="P:carbohydrate derivative metabolic process"/>
    <property type="evidence" value="ECO:0007669"/>
    <property type="project" value="InterPro"/>
</dbReference>
<dbReference type="GO" id="GO:0004347">
    <property type="term" value="F:glucose-6-phosphate isomerase activity"/>
    <property type="evidence" value="ECO:0007669"/>
    <property type="project" value="InterPro"/>
</dbReference>
<dbReference type="CDD" id="cd05017">
    <property type="entry name" value="SIS_PGI_PMI_1"/>
    <property type="match status" value="1"/>
</dbReference>
<evidence type="ECO:0000313" key="5">
    <source>
        <dbReference type="Proteomes" id="UP000034913"/>
    </source>
</evidence>
<dbReference type="Gene3D" id="3.40.50.10490">
    <property type="entry name" value="Glucose-6-phosphate isomerase like protein, domain 1"/>
    <property type="match status" value="2"/>
</dbReference>
<dbReference type="PROSITE" id="PS51464">
    <property type="entry name" value="SIS"/>
    <property type="match status" value="1"/>
</dbReference>
<feature type="domain" description="SIS" evidence="3">
    <location>
        <begin position="27"/>
        <end position="168"/>
    </location>
</feature>
<dbReference type="GO" id="GO:0004476">
    <property type="term" value="F:mannose-6-phosphate isomerase activity"/>
    <property type="evidence" value="ECO:0007669"/>
    <property type="project" value="InterPro"/>
</dbReference>
<evidence type="ECO:0000256" key="2">
    <source>
        <dbReference type="ARBA" id="ARBA00023235"/>
    </source>
</evidence>
<dbReference type="EMBL" id="LCRB01000002">
    <property type="protein sequence ID" value="KKW26782.1"/>
    <property type="molecule type" value="Genomic_DNA"/>
</dbReference>
<proteinExistence type="inferred from homology"/>
<dbReference type="GO" id="GO:0097367">
    <property type="term" value="F:carbohydrate derivative binding"/>
    <property type="evidence" value="ECO:0007669"/>
    <property type="project" value="InterPro"/>
</dbReference>
<dbReference type="CDD" id="cd05637">
    <property type="entry name" value="SIS_PGI_PMI_2"/>
    <property type="match status" value="1"/>
</dbReference>
<dbReference type="PATRIC" id="fig|1620414.3.peg.338"/>
<dbReference type="InterPro" id="IPR046348">
    <property type="entry name" value="SIS_dom_sf"/>
</dbReference>
<comment type="caution">
    <text evidence="4">The sequence shown here is derived from an EMBL/GenBank/DDBJ whole genome shotgun (WGS) entry which is preliminary data.</text>
</comment>
<dbReference type="SUPFAM" id="SSF53697">
    <property type="entry name" value="SIS domain"/>
    <property type="match status" value="1"/>
</dbReference>
<dbReference type="Pfam" id="PF01380">
    <property type="entry name" value="SIS"/>
    <property type="match status" value="1"/>
</dbReference>
<dbReference type="InterPro" id="IPR001347">
    <property type="entry name" value="SIS_dom"/>
</dbReference>
<evidence type="ECO:0000313" key="4">
    <source>
        <dbReference type="EMBL" id="KKW26782.1"/>
    </source>
</evidence>
<dbReference type="InterPro" id="IPR019490">
    <property type="entry name" value="Glu6P/Mann6P_isomerase_C"/>
</dbReference>
<keyword evidence="2 4" id="KW-0413">Isomerase</keyword>
<dbReference type="InterPro" id="IPR035484">
    <property type="entry name" value="SIS_PGI/PMI_1"/>
</dbReference>